<dbReference type="InterPro" id="IPR036179">
    <property type="entry name" value="Ig-like_dom_sf"/>
</dbReference>
<organism evidence="2 3">
    <name type="scientific">Triplophysa tibetana</name>
    <dbReference type="NCBI Taxonomy" id="1572043"/>
    <lineage>
        <taxon>Eukaryota</taxon>
        <taxon>Metazoa</taxon>
        <taxon>Chordata</taxon>
        <taxon>Craniata</taxon>
        <taxon>Vertebrata</taxon>
        <taxon>Euteleostomi</taxon>
        <taxon>Actinopterygii</taxon>
        <taxon>Neopterygii</taxon>
        <taxon>Teleostei</taxon>
        <taxon>Ostariophysi</taxon>
        <taxon>Cypriniformes</taxon>
        <taxon>Nemacheilidae</taxon>
        <taxon>Triplophysa</taxon>
    </lineage>
</organism>
<dbReference type="Gene3D" id="2.60.40.10">
    <property type="entry name" value="Immunoglobulins"/>
    <property type="match status" value="1"/>
</dbReference>
<dbReference type="SUPFAM" id="SSF48726">
    <property type="entry name" value="Immunoglobulin"/>
    <property type="match status" value="1"/>
</dbReference>
<protein>
    <recommendedName>
        <fullName evidence="4">Immunoglobulin subtype domain-containing protein</fullName>
    </recommendedName>
</protein>
<keyword evidence="3" id="KW-1185">Reference proteome</keyword>
<dbReference type="PANTHER" id="PTHR21063">
    <property type="entry name" value="LFA-3"/>
    <property type="match status" value="1"/>
</dbReference>
<feature type="region of interest" description="Disordered" evidence="1">
    <location>
        <begin position="105"/>
        <end position="145"/>
    </location>
</feature>
<dbReference type="AlphaFoldDB" id="A0A5A9NW43"/>
<name>A0A5A9NW43_9TELE</name>
<dbReference type="Proteomes" id="UP000324632">
    <property type="component" value="Chromosome 14"/>
</dbReference>
<dbReference type="PANTHER" id="PTHR21063:SF4">
    <property type="entry name" value="CD48 ANTIGEN-RELATED"/>
    <property type="match status" value="1"/>
</dbReference>
<accession>A0A5A9NW43</accession>
<dbReference type="InterPro" id="IPR013783">
    <property type="entry name" value="Ig-like_fold"/>
</dbReference>
<proteinExistence type="predicted"/>
<sequence>MEGDSVTLHINTAEIQRDDLIMCGYQSSLKTFLVRINREDNTVSVNADDHDGMFRDRLQVDDQTGDLTITNITTQHSGLYQLIISGKEKNFNGFKVTVYEQQNSTEKLTQEQGESTLTSDSNSTLHSVLTHRKHDSVSNSKVSSE</sequence>
<gene>
    <name evidence="2" type="ORF">E1301_Tti023262</name>
</gene>
<dbReference type="EMBL" id="SOYY01000014">
    <property type="protein sequence ID" value="KAA0712567.1"/>
    <property type="molecule type" value="Genomic_DNA"/>
</dbReference>
<evidence type="ECO:0008006" key="4">
    <source>
        <dbReference type="Google" id="ProtNLM"/>
    </source>
</evidence>
<evidence type="ECO:0000256" key="1">
    <source>
        <dbReference type="SAM" id="MobiDB-lite"/>
    </source>
</evidence>
<evidence type="ECO:0000313" key="3">
    <source>
        <dbReference type="Proteomes" id="UP000324632"/>
    </source>
</evidence>
<feature type="compositionally biased region" description="Polar residues" evidence="1">
    <location>
        <begin position="105"/>
        <end position="127"/>
    </location>
</feature>
<reference evidence="2 3" key="1">
    <citation type="journal article" date="2019" name="Mol. Ecol. Resour.">
        <title>Chromosome-level genome assembly of Triplophysa tibetana, a fish adapted to the harsh high-altitude environment of the Tibetan Plateau.</title>
        <authorList>
            <person name="Yang X."/>
            <person name="Liu H."/>
            <person name="Ma Z."/>
            <person name="Zou Y."/>
            <person name="Zou M."/>
            <person name="Mao Y."/>
            <person name="Li X."/>
            <person name="Wang H."/>
            <person name="Chen T."/>
            <person name="Wang W."/>
            <person name="Yang R."/>
        </authorList>
    </citation>
    <scope>NUCLEOTIDE SEQUENCE [LARGE SCALE GENOMIC DNA]</scope>
    <source>
        <strain evidence="2">TTIB1903HZAU</strain>
        <tissue evidence="2">Muscle</tissue>
    </source>
</reference>
<evidence type="ECO:0000313" key="2">
    <source>
        <dbReference type="EMBL" id="KAA0712567.1"/>
    </source>
</evidence>
<comment type="caution">
    <text evidence="2">The sequence shown here is derived from an EMBL/GenBank/DDBJ whole genome shotgun (WGS) entry which is preliminary data.</text>
</comment>